<comment type="caution">
    <text evidence="2">The sequence shown here is derived from an EMBL/GenBank/DDBJ whole genome shotgun (WGS) entry which is preliminary data.</text>
</comment>
<organism evidence="2 3">
    <name type="scientific">Hibiscus sabdariffa</name>
    <name type="common">roselle</name>
    <dbReference type="NCBI Taxonomy" id="183260"/>
    <lineage>
        <taxon>Eukaryota</taxon>
        <taxon>Viridiplantae</taxon>
        <taxon>Streptophyta</taxon>
        <taxon>Embryophyta</taxon>
        <taxon>Tracheophyta</taxon>
        <taxon>Spermatophyta</taxon>
        <taxon>Magnoliopsida</taxon>
        <taxon>eudicotyledons</taxon>
        <taxon>Gunneridae</taxon>
        <taxon>Pentapetalae</taxon>
        <taxon>rosids</taxon>
        <taxon>malvids</taxon>
        <taxon>Malvales</taxon>
        <taxon>Malvaceae</taxon>
        <taxon>Malvoideae</taxon>
        <taxon>Hibiscus</taxon>
    </lineage>
</organism>
<feature type="compositionally biased region" description="Basic and acidic residues" evidence="1">
    <location>
        <begin position="54"/>
        <end position="66"/>
    </location>
</feature>
<evidence type="ECO:0000313" key="3">
    <source>
        <dbReference type="Proteomes" id="UP001396334"/>
    </source>
</evidence>
<name>A0ABR2QKP9_9ROSI</name>
<keyword evidence="3" id="KW-1185">Reference proteome</keyword>
<proteinExistence type="predicted"/>
<feature type="region of interest" description="Disordered" evidence="1">
    <location>
        <begin position="1"/>
        <end position="72"/>
    </location>
</feature>
<dbReference type="Proteomes" id="UP001396334">
    <property type="component" value="Unassembled WGS sequence"/>
</dbReference>
<dbReference type="EMBL" id="JBBPBN010000036">
    <property type="protein sequence ID" value="KAK9001242.1"/>
    <property type="molecule type" value="Genomic_DNA"/>
</dbReference>
<evidence type="ECO:0000313" key="2">
    <source>
        <dbReference type="EMBL" id="KAK9001242.1"/>
    </source>
</evidence>
<accession>A0ABR2QKP9</accession>
<protein>
    <submittedName>
        <fullName evidence="2">Uncharacterized protein</fullName>
    </submittedName>
</protein>
<reference evidence="2 3" key="1">
    <citation type="journal article" date="2024" name="G3 (Bethesda)">
        <title>Genome assembly of Hibiscus sabdariffa L. provides insights into metabolisms of medicinal natural products.</title>
        <authorList>
            <person name="Kim T."/>
        </authorList>
    </citation>
    <scope>NUCLEOTIDE SEQUENCE [LARGE SCALE GENOMIC DNA]</scope>
    <source>
        <strain evidence="2">TK-2024</strain>
        <tissue evidence="2">Old leaves</tissue>
    </source>
</reference>
<evidence type="ECO:0000256" key="1">
    <source>
        <dbReference type="SAM" id="MobiDB-lite"/>
    </source>
</evidence>
<sequence>MGEEKEPEGVGEKRNVAGGLGLKTRRRNKSGMDSTNMENSTDKGDGGGGGGGKFNHERRRELKDSGGVKSQTQILMRDARAATSQHICSRNFLKKMLLLFVYLLPPQELKLHRRGRGRRKRRRRAAGRPFAAAFALYRVMVFDVGA</sequence>
<gene>
    <name evidence="2" type="ORF">V6N11_083030</name>
</gene>